<reference evidence="3 4" key="1">
    <citation type="journal article" date="2020" name="Genomics">
        <title>Complete, high-quality genomes from long-read metagenomic sequencing of two wolf lichen thalli reveals enigmatic genome architecture.</title>
        <authorList>
            <person name="McKenzie S.K."/>
            <person name="Walston R.F."/>
            <person name="Allen J.L."/>
        </authorList>
    </citation>
    <scope>NUCLEOTIDE SEQUENCE [LARGE SCALE GENOMIC DNA]</scope>
    <source>
        <strain evidence="3">WasteWater1</strain>
    </source>
</reference>
<evidence type="ECO:0000256" key="2">
    <source>
        <dbReference type="SAM" id="SignalP"/>
    </source>
</evidence>
<evidence type="ECO:0000313" key="4">
    <source>
        <dbReference type="Proteomes" id="UP000593566"/>
    </source>
</evidence>
<protein>
    <submittedName>
        <fullName evidence="3">Uncharacterized protein</fullName>
    </submittedName>
</protein>
<gene>
    <name evidence="3" type="ORF">HO133_002966</name>
</gene>
<feature type="chain" id="PRO_5034362523" evidence="2">
    <location>
        <begin position="22"/>
        <end position="298"/>
    </location>
</feature>
<dbReference type="AlphaFoldDB" id="A0A8H6FAB2"/>
<accession>A0A8H6FAB2</accession>
<keyword evidence="4" id="KW-1185">Reference proteome</keyword>
<evidence type="ECO:0000313" key="3">
    <source>
        <dbReference type="EMBL" id="KAF6220533.1"/>
    </source>
</evidence>
<dbReference type="RefSeq" id="XP_037149968.1">
    <property type="nucleotide sequence ID" value="XM_037293890.1"/>
</dbReference>
<dbReference type="GeneID" id="59331378"/>
<organism evidence="3 4">
    <name type="scientific">Letharia lupina</name>
    <dbReference type="NCBI Taxonomy" id="560253"/>
    <lineage>
        <taxon>Eukaryota</taxon>
        <taxon>Fungi</taxon>
        <taxon>Dikarya</taxon>
        <taxon>Ascomycota</taxon>
        <taxon>Pezizomycotina</taxon>
        <taxon>Lecanoromycetes</taxon>
        <taxon>OSLEUM clade</taxon>
        <taxon>Lecanoromycetidae</taxon>
        <taxon>Lecanorales</taxon>
        <taxon>Lecanorineae</taxon>
        <taxon>Parmeliaceae</taxon>
        <taxon>Letharia</taxon>
    </lineage>
</organism>
<evidence type="ECO:0000256" key="1">
    <source>
        <dbReference type="SAM" id="MobiDB-lite"/>
    </source>
</evidence>
<keyword evidence="2" id="KW-0732">Signal</keyword>
<proteinExistence type="predicted"/>
<dbReference type="EMBL" id="JACCJB010000016">
    <property type="protein sequence ID" value="KAF6220533.1"/>
    <property type="molecule type" value="Genomic_DNA"/>
</dbReference>
<feature type="compositionally biased region" description="Basic and acidic residues" evidence="1">
    <location>
        <begin position="274"/>
        <end position="289"/>
    </location>
</feature>
<name>A0A8H6FAB2_9LECA</name>
<feature type="signal peptide" evidence="2">
    <location>
        <begin position="1"/>
        <end position="21"/>
    </location>
</feature>
<sequence>MLFKPLSLLLFALALLHSVGAEDTVSSGNYLIHLCNSGQPDSEASKLQDLLPQVYNGLQKVIADLQLGTASTHGYSAFFKDDSSKAKILRVYQRMAVGASVALGGQGRNINPITIRHPTFVCANNVPETDLLYQHCMHAPNSPLMSWMQTELMPLCPLFWTIKKQARLSDCPLVVANTLTPNDDRLLKNQEALLVGNLVHLYHRVSGDMVVTITDASALNVSESLKHPPNYALYYACEHLTPMDASASDKRWAGSKLGERELSAKYGRNRRGGRREWSDQHKEKEDDQLSRGTIVSIT</sequence>
<dbReference type="Proteomes" id="UP000593566">
    <property type="component" value="Unassembled WGS sequence"/>
</dbReference>
<feature type="region of interest" description="Disordered" evidence="1">
    <location>
        <begin position="263"/>
        <end position="298"/>
    </location>
</feature>
<comment type="caution">
    <text evidence="3">The sequence shown here is derived from an EMBL/GenBank/DDBJ whole genome shotgun (WGS) entry which is preliminary data.</text>
</comment>